<dbReference type="OrthoDB" id="9995572at2"/>
<dbReference type="RefSeq" id="WP_160784825.1">
    <property type="nucleotide sequence ID" value="NZ_CP086610.1"/>
</dbReference>
<evidence type="ECO:0000313" key="2">
    <source>
        <dbReference type="Proteomes" id="UP000440304"/>
    </source>
</evidence>
<dbReference type="Proteomes" id="UP000440304">
    <property type="component" value="Unassembled WGS sequence"/>
</dbReference>
<dbReference type="AlphaFoldDB" id="A0A6N8T872"/>
<name>A0A6N8T872_SHIZO</name>
<protein>
    <submittedName>
        <fullName evidence="1">Uncharacterized protein</fullName>
    </submittedName>
</protein>
<dbReference type="EMBL" id="WUML01000002">
    <property type="protein sequence ID" value="MXN99416.1"/>
    <property type="molecule type" value="Genomic_DNA"/>
</dbReference>
<reference evidence="1 2" key="1">
    <citation type="submission" date="2019-12" db="EMBL/GenBank/DDBJ databases">
        <title>Shinella granuli gen. nov., sp. nov., and proposal of the reclassification of Zoogloea ramigera ATCC 19623 as Shinella zoogloeoides sp. nov.</title>
        <authorList>
            <person name="Gao J."/>
        </authorList>
    </citation>
    <scope>NUCLEOTIDE SEQUENCE [LARGE SCALE GENOMIC DNA]</scope>
    <source>
        <strain evidence="1 2">DSM 287</strain>
    </source>
</reference>
<evidence type="ECO:0000313" key="1">
    <source>
        <dbReference type="EMBL" id="MXN99416.1"/>
    </source>
</evidence>
<organism evidence="1 2">
    <name type="scientific">Shinella zoogloeoides</name>
    <name type="common">Crabtreella saccharophila</name>
    <dbReference type="NCBI Taxonomy" id="352475"/>
    <lineage>
        <taxon>Bacteria</taxon>
        <taxon>Pseudomonadati</taxon>
        <taxon>Pseudomonadota</taxon>
        <taxon>Alphaproteobacteria</taxon>
        <taxon>Hyphomicrobiales</taxon>
        <taxon>Rhizobiaceae</taxon>
        <taxon>Shinella</taxon>
    </lineage>
</organism>
<sequence>MITSDNFCHIEQVADGVKVLFWVEFDGDDAIVHQIVSLEIGTLDIKVTMPSDRVETLWPDSFRFSEAAAKVLSTAEGLGFARRVATSPKGCADV</sequence>
<gene>
    <name evidence="1" type="ORF">GR156_03835</name>
</gene>
<comment type="caution">
    <text evidence="1">The sequence shown here is derived from an EMBL/GenBank/DDBJ whole genome shotgun (WGS) entry which is preliminary data.</text>
</comment>
<proteinExistence type="predicted"/>
<accession>A0A6N8T872</accession>